<organism evidence="2 3">
    <name type="scientific">Leptospira weilii serovar Topaz str. LT2116</name>
    <dbReference type="NCBI Taxonomy" id="1088540"/>
    <lineage>
        <taxon>Bacteria</taxon>
        <taxon>Pseudomonadati</taxon>
        <taxon>Spirochaetota</taxon>
        <taxon>Spirochaetia</taxon>
        <taxon>Leptospirales</taxon>
        <taxon>Leptospiraceae</taxon>
        <taxon>Leptospira</taxon>
    </lineage>
</organism>
<feature type="compositionally biased region" description="Basic and acidic residues" evidence="1">
    <location>
        <begin position="524"/>
        <end position="538"/>
    </location>
</feature>
<reference evidence="2 3" key="1">
    <citation type="submission" date="2013-01" db="EMBL/GenBank/DDBJ databases">
        <authorList>
            <person name="Harkins D.M."/>
            <person name="Durkin A.S."/>
            <person name="Brinkac L.M."/>
            <person name="Haft D.H."/>
            <person name="Selengut J.D."/>
            <person name="Sanka R."/>
            <person name="DePew J."/>
            <person name="Purushe J."/>
            <person name="Tulsiani S.M."/>
            <person name="Graham G.C."/>
            <person name="Burns M.-A."/>
            <person name="Dohnt M.F."/>
            <person name="Smythe L.D."/>
            <person name="McKay D.B."/>
            <person name="Craig S.B."/>
            <person name="Vinetz J.M."/>
            <person name="Sutton G.G."/>
            <person name="Nierman W.C."/>
            <person name="Fouts D.E."/>
        </authorList>
    </citation>
    <scope>NUCLEOTIDE SEQUENCE [LARGE SCALE GENOMIC DNA]</scope>
    <source>
        <strain evidence="2 3">LT2116</strain>
    </source>
</reference>
<feature type="compositionally biased region" description="Basic and acidic residues" evidence="1">
    <location>
        <begin position="490"/>
        <end position="505"/>
    </location>
</feature>
<evidence type="ECO:0000313" key="2">
    <source>
        <dbReference type="EMBL" id="EMF84062.1"/>
    </source>
</evidence>
<evidence type="ECO:0008006" key="4">
    <source>
        <dbReference type="Google" id="ProtNLM"/>
    </source>
</evidence>
<evidence type="ECO:0000256" key="1">
    <source>
        <dbReference type="SAM" id="MobiDB-lite"/>
    </source>
</evidence>
<accession>M3FUW8</accession>
<name>M3FUW8_9LEPT</name>
<dbReference type="EMBL" id="AHOR02000009">
    <property type="protein sequence ID" value="EMF84062.1"/>
    <property type="molecule type" value="Genomic_DNA"/>
</dbReference>
<feature type="region of interest" description="Disordered" evidence="1">
    <location>
        <begin position="489"/>
        <end position="566"/>
    </location>
</feature>
<dbReference type="AlphaFoldDB" id="M3FUW8"/>
<comment type="caution">
    <text evidence="2">The sequence shown here is derived from an EMBL/GenBank/DDBJ whole genome shotgun (WGS) entry which is preliminary data.</text>
</comment>
<dbReference type="Proteomes" id="UP000011770">
    <property type="component" value="Unassembled WGS sequence"/>
</dbReference>
<proteinExistence type="predicted"/>
<sequence length="856" mass="90748">MVVTSGFDISNIGYNFKLKGVGTNYVDNQLNGASQKYSIYTEDIQNRIEKQAKANDAEKESKGFLFNVLNGMSSGQKVTQAVEGEVRSRVTGAIAQATGLPASFVGALVGGANMKQAMKAYEKSVTTEVISKATGIPSWYLDQKIAEKEATHAMTTSFSYNMGRSLLAPFQLGVLAVKAYASVVAPSVAGQLDNVTDQMDNFADHVGREAYKNRETIDTVVTVAATVGAAFTGGASLVALAAYKVAEGATQGGVLGALAGAANIGNAFLNTYTLGTVSYNLSYSYADGFGASIGGGYKFMEGLGIGATLSYNEQSGFGGSVGLQAGTSALSFNAGLSYSERDGISGNAGIGIGMGRNATTGSYSSSLNLGVSYNRQDGYGSSVGISRNNNVVLPGVGATISRSEYGGWGADISTDQYGKVEGGPGRQGFGGVSGGLAWSQRDGFTASFNVSGTNAFSYNSQTGLSSNTDFMSQYAMNNGLSQGVADTDEEKAYQARQEAESRAAQERNNQTQGAQAASGMAVELENRRRNEDGAENEGRTNNNGKGRNGEPPINYGNGSYDNNYDRRPDVVGSQEAINRAQIETDPTKFNQHHTGELAERFTDTIRDLRQKAEASLTSADRSQIGALNDEIRRNTDALNGKGNSSLNKTPEQMRLEIAVAQSRINEIKYNKPGILPTSDPSGRNYQSVINMLGDSKISTNQLGASTTGAICYIQTHAAQMGHDTVDFWKQQISNNGVGVTNQQYHGMQAPALGAGSGWVPEGNKYVGHTTTDGRTGVIPVLSTDVNALNRSNANTAIAWIDNNNDGAANHYVRIVRGADGTWYNYDHNRTGQDIRKPKEVNFNNVYGIEYNPLSSD</sequence>
<protein>
    <recommendedName>
        <fullName evidence="4">Peptidase C39-like family protein</fullName>
    </recommendedName>
</protein>
<evidence type="ECO:0000313" key="3">
    <source>
        <dbReference type="Proteomes" id="UP000011770"/>
    </source>
</evidence>
<gene>
    <name evidence="2" type="ORF">LEP1GSC188_0298</name>
</gene>